<proteinExistence type="inferred from homology"/>
<dbReference type="Proteomes" id="UP001064632">
    <property type="component" value="Chromosome"/>
</dbReference>
<comment type="subunit">
    <text evidence="3 7">The complex is composed of two ATP-binding proteins (PstB), two transmembrane proteins (PstC and PstA) and a solute-binding protein (PstS).</text>
</comment>
<accession>A0ABY6BFK1</accession>
<dbReference type="RefSeq" id="WP_261695005.1">
    <property type="nucleotide sequence ID" value="NZ_CP104694.1"/>
</dbReference>
<evidence type="ECO:0000256" key="8">
    <source>
        <dbReference type="SAM" id="MobiDB-lite"/>
    </source>
</evidence>
<name>A0ABY6BFK1_9GAMM</name>
<dbReference type="PANTHER" id="PTHR42996:SF1">
    <property type="entry name" value="PHOSPHATE-BINDING PROTEIN PSTS"/>
    <property type="match status" value="1"/>
</dbReference>
<evidence type="ECO:0000256" key="7">
    <source>
        <dbReference type="PIRNR" id="PIRNR002756"/>
    </source>
</evidence>
<dbReference type="PANTHER" id="PTHR42996">
    <property type="entry name" value="PHOSPHATE-BINDING PROTEIN PSTS"/>
    <property type="match status" value="1"/>
</dbReference>
<feature type="domain" description="PBP" evidence="10">
    <location>
        <begin position="34"/>
        <end position="316"/>
    </location>
</feature>
<dbReference type="SUPFAM" id="SSF53850">
    <property type="entry name" value="Periplasmic binding protein-like II"/>
    <property type="match status" value="1"/>
</dbReference>
<evidence type="ECO:0000256" key="4">
    <source>
        <dbReference type="ARBA" id="ARBA00021889"/>
    </source>
</evidence>
<dbReference type="Gene3D" id="3.40.190.10">
    <property type="entry name" value="Periplasmic binding protein-like II"/>
    <property type="match status" value="2"/>
</dbReference>
<evidence type="ECO:0000313" key="11">
    <source>
        <dbReference type="EMBL" id="UXI68038.1"/>
    </source>
</evidence>
<evidence type="ECO:0000256" key="6">
    <source>
        <dbReference type="ARBA" id="ARBA00022592"/>
    </source>
</evidence>
<evidence type="ECO:0000256" key="9">
    <source>
        <dbReference type="SAM" id="SignalP"/>
    </source>
</evidence>
<dbReference type="NCBIfam" id="TIGR00975">
    <property type="entry name" value="3a0107s03"/>
    <property type="match status" value="1"/>
</dbReference>
<dbReference type="CDD" id="cd13565">
    <property type="entry name" value="PBP2_PstS"/>
    <property type="match status" value="1"/>
</dbReference>
<evidence type="ECO:0000256" key="2">
    <source>
        <dbReference type="ARBA" id="ARBA00008725"/>
    </source>
</evidence>
<keyword evidence="12" id="KW-1185">Reference proteome</keyword>
<dbReference type="Pfam" id="PF12849">
    <property type="entry name" value="PBP_like_2"/>
    <property type="match status" value="1"/>
</dbReference>
<keyword evidence="5 7" id="KW-0813">Transport</keyword>
<keyword evidence="9" id="KW-0732">Signal</keyword>
<feature type="chain" id="PRO_5045386409" description="Phosphate-binding protein PstS" evidence="9">
    <location>
        <begin position="37"/>
        <end position="350"/>
    </location>
</feature>
<organism evidence="11 12">
    <name type="scientific">Tahibacter amnicola</name>
    <dbReference type="NCBI Taxonomy" id="2976241"/>
    <lineage>
        <taxon>Bacteria</taxon>
        <taxon>Pseudomonadati</taxon>
        <taxon>Pseudomonadota</taxon>
        <taxon>Gammaproteobacteria</taxon>
        <taxon>Lysobacterales</taxon>
        <taxon>Rhodanobacteraceae</taxon>
        <taxon>Tahibacter</taxon>
    </lineage>
</organism>
<evidence type="ECO:0000313" key="12">
    <source>
        <dbReference type="Proteomes" id="UP001064632"/>
    </source>
</evidence>
<dbReference type="InterPro" id="IPR050962">
    <property type="entry name" value="Phosphate-bind_PstS"/>
</dbReference>
<feature type="region of interest" description="Disordered" evidence="8">
    <location>
        <begin position="194"/>
        <end position="213"/>
    </location>
</feature>
<evidence type="ECO:0000256" key="1">
    <source>
        <dbReference type="ARBA" id="ARBA00002841"/>
    </source>
</evidence>
<feature type="signal peptide" evidence="9">
    <location>
        <begin position="1"/>
        <end position="36"/>
    </location>
</feature>
<dbReference type="InterPro" id="IPR005673">
    <property type="entry name" value="ABC_phos-bd_PstS"/>
</dbReference>
<dbReference type="EMBL" id="CP104694">
    <property type="protein sequence ID" value="UXI68038.1"/>
    <property type="molecule type" value="Genomic_DNA"/>
</dbReference>
<dbReference type="InterPro" id="IPR024370">
    <property type="entry name" value="PBP_domain"/>
</dbReference>
<reference evidence="11" key="1">
    <citation type="submission" date="2022-09" db="EMBL/GenBank/DDBJ databases">
        <title>Tahibacter sp. nov., isolated from a fresh water.</title>
        <authorList>
            <person name="Baek J.H."/>
            <person name="Lee J.K."/>
            <person name="Kim J.M."/>
            <person name="Jeon C.O."/>
        </authorList>
    </citation>
    <scope>NUCLEOTIDE SEQUENCE</scope>
    <source>
        <strain evidence="11">W38</strain>
    </source>
</reference>
<evidence type="ECO:0000256" key="3">
    <source>
        <dbReference type="ARBA" id="ARBA00011529"/>
    </source>
</evidence>
<gene>
    <name evidence="11" type="primary">pstS</name>
    <name evidence="11" type="ORF">N4264_25485</name>
</gene>
<comment type="function">
    <text evidence="1 7">Part of the ABC transporter complex PstSACB involved in phosphate import.</text>
</comment>
<evidence type="ECO:0000256" key="5">
    <source>
        <dbReference type="ARBA" id="ARBA00022448"/>
    </source>
</evidence>
<dbReference type="PIRSF" id="PIRSF002756">
    <property type="entry name" value="PstS"/>
    <property type="match status" value="1"/>
</dbReference>
<protein>
    <recommendedName>
        <fullName evidence="4 7">Phosphate-binding protein PstS</fullName>
    </recommendedName>
</protein>
<sequence>MNNTLPRPVAQATGIVRRLLLICAVTVASLAMNAGAAELSGAGSTFVEPLLGRWINTWSQQSGTRVSYKASGSGAGIEQVKAGTVDFAMTDAPLSEDELTKNNLTQFPVVAGGIAIVVNFPGERRRLQLTGTLLAEIYLGRITQWNDPKLQELNPAMPLPAQPIIVLYRGDSSGTSFNITSYLTKVSPEWAQGVGTSKAPQWPTGRGIQGNETSGDTVIGTPYSIAYVEYGYALDHNMQIVGLRDAAGKTVSPTQSTISSAVDAADWANAPHFSVLLVGVQGNNAWPIAAVTWAVVSRTPRRMADGQGTLDFFRWVIRNGAALADAQGYTPMPERVVKLIEAAWAREMGR</sequence>
<keyword evidence="6 7" id="KW-0592">Phosphate transport</keyword>
<evidence type="ECO:0000259" key="10">
    <source>
        <dbReference type="Pfam" id="PF12849"/>
    </source>
</evidence>
<comment type="similarity">
    <text evidence="2 7">Belongs to the PstS family.</text>
</comment>